<comment type="caution">
    <text evidence="2">The sequence shown here is derived from an EMBL/GenBank/DDBJ whole genome shotgun (WGS) entry which is preliminary data.</text>
</comment>
<dbReference type="AlphaFoldDB" id="A0AAW2MLC1"/>
<feature type="coiled-coil region" evidence="1">
    <location>
        <begin position="10"/>
        <end position="49"/>
    </location>
</feature>
<sequence>MLQLASGSRAERTEVNWLELELEMARLELEKLELESSQKLSRLAKLASRLHSPATPSPMNMDETWVKVNVNLEGETCRKGVSIPISKLVLNLKLNKAKK</sequence>
<evidence type="ECO:0000313" key="2">
    <source>
        <dbReference type="EMBL" id="KAL0330926.1"/>
    </source>
</evidence>
<organism evidence="2">
    <name type="scientific">Sesamum angustifolium</name>
    <dbReference type="NCBI Taxonomy" id="2727405"/>
    <lineage>
        <taxon>Eukaryota</taxon>
        <taxon>Viridiplantae</taxon>
        <taxon>Streptophyta</taxon>
        <taxon>Embryophyta</taxon>
        <taxon>Tracheophyta</taxon>
        <taxon>Spermatophyta</taxon>
        <taxon>Magnoliopsida</taxon>
        <taxon>eudicotyledons</taxon>
        <taxon>Gunneridae</taxon>
        <taxon>Pentapetalae</taxon>
        <taxon>asterids</taxon>
        <taxon>lamiids</taxon>
        <taxon>Lamiales</taxon>
        <taxon>Pedaliaceae</taxon>
        <taxon>Sesamum</taxon>
    </lineage>
</organism>
<protein>
    <submittedName>
        <fullName evidence="2">Uncharacterized protein</fullName>
    </submittedName>
</protein>
<reference evidence="2" key="1">
    <citation type="submission" date="2020-06" db="EMBL/GenBank/DDBJ databases">
        <authorList>
            <person name="Li T."/>
            <person name="Hu X."/>
            <person name="Zhang T."/>
            <person name="Song X."/>
            <person name="Zhang H."/>
            <person name="Dai N."/>
            <person name="Sheng W."/>
            <person name="Hou X."/>
            <person name="Wei L."/>
        </authorList>
    </citation>
    <scope>NUCLEOTIDE SEQUENCE</scope>
    <source>
        <strain evidence="2">G01</strain>
        <tissue evidence="2">Leaf</tissue>
    </source>
</reference>
<keyword evidence="1" id="KW-0175">Coiled coil</keyword>
<dbReference type="EMBL" id="JACGWK010000010">
    <property type="protein sequence ID" value="KAL0330926.1"/>
    <property type="molecule type" value="Genomic_DNA"/>
</dbReference>
<name>A0AAW2MLC1_9LAMI</name>
<evidence type="ECO:0000256" key="1">
    <source>
        <dbReference type="SAM" id="Coils"/>
    </source>
</evidence>
<accession>A0AAW2MLC1</accession>
<proteinExistence type="predicted"/>
<reference evidence="2" key="2">
    <citation type="journal article" date="2024" name="Plant">
        <title>Genomic evolution and insights into agronomic trait innovations of Sesamum species.</title>
        <authorList>
            <person name="Miao H."/>
            <person name="Wang L."/>
            <person name="Qu L."/>
            <person name="Liu H."/>
            <person name="Sun Y."/>
            <person name="Le M."/>
            <person name="Wang Q."/>
            <person name="Wei S."/>
            <person name="Zheng Y."/>
            <person name="Lin W."/>
            <person name="Duan Y."/>
            <person name="Cao H."/>
            <person name="Xiong S."/>
            <person name="Wang X."/>
            <person name="Wei L."/>
            <person name="Li C."/>
            <person name="Ma Q."/>
            <person name="Ju M."/>
            <person name="Zhao R."/>
            <person name="Li G."/>
            <person name="Mu C."/>
            <person name="Tian Q."/>
            <person name="Mei H."/>
            <person name="Zhang T."/>
            <person name="Gao T."/>
            <person name="Zhang H."/>
        </authorList>
    </citation>
    <scope>NUCLEOTIDE SEQUENCE</scope>
    <source>
        <strain evidence="2">G01</strain>
    </source>
</reference>
<gene>
    <name evidence="2" type="ORF">Sangu_1638100</name>
</gene>